<dbReference type="InterPro" id="IPR040255">
    <property type="entry name" value="Non-specific_endonuclease"/>
</dbReference>
<comment type="caution">
    <text evidence="5">The sequence shown here is derived from an EMBL/GenBank/DDBJ whole genome shotgun (WGS) entry which is preliminary data.</text>
</comment>
<dbReference type="PROSITE" id="PS51257">
    <property type="entry name" value="PROKAR_LIPOPROTEIN"/>
    <property type="match status" value="1"/>
</dbReference>
<dbReference type="CDD" id="cd00091">
    <property type="entry name" value="NUC"/>
    <property type="match status" value="1"/>
</dbReference>
<evidence type="ECO:0000313" key="6">
    <source>
        <dbReference type="Proteomes" id="UP000290407"/>
    </source>
</evidence>
<evidence type="ECO:0000259" key="3">
    <source>
        <dbReference type="SMART" id="SM00477"/>
    </source>
</evidence>
<dbReference type="EMBL" id="SBLB01000001">
    <property type="protein sequence ID" value="RYC71912.1"/>
    <property type="molecule type" value="Genomic_DNA"/>
</dbReference>
<dbReference type="GO" id="GO:0004519">
    <property type="term" value="F:endonuclease activity"/>
    <property type="evidence" value="ECO:0007669"/>
    <property type="project" value="UniProtKB-KW"/>
</dbReference>
<feature type="domain" description="ENPP1-3/EXOG-like endonuclease/phosphodiesterase" evidence="3">
    <location>
        <begin position="67"/>
        <end position="277"/>
    </location>
</feature>
<feature type="domain" description="DNA/RNA non-specific endonuclease/pyrophosphatase/phosphodiesterase" evidence="4">
    <location>
        <begin position="66"/>
        <end position="277"/>
    </location>
</feature>
<organism evidence="5 6">
    <name type="scientific">Spirosoma sordidisoli</name>
    <dbReference type="NCBI Taxonomy" id="2502893"/>
    <lineage>
        <taxon>Bacteria</taxon>
        <taxon>Pseudomonadati</taxon>
        <taxon>Bacteroidota</taxon>
        <taxon>Cytophagia</taxon>
        <taxon>Cytophagales</taxon>
        <taxon>Cytophagaceae</taxon>
        <taxon>Spirosoma</taxon>
    </lineage>
</organism>
<dbReference type="GO" id="GO:0016787">
    <property type="term" value="F:hydrolase activity"/>
    <property type="evidence" value="ECO:0007669"/>
    <property type="project" value="InterPro"/>
</dbReference>
<feature type="active site" description="Proton acceptor" evidence="1">
    <location>
        <position position="129"/>
    </location>
</feature>
<keyword evidence="5" id="KW-0378">Hydrolase</keyword>
<dbReference type="GO" id="GO:0046872">
    <property type="term" value="F:metal ion binding"/>
    <property type="evidence" value="ECO:0007669"/>
    <property type="project" value="UniProtKB-KW"/>
</dbReference>
<dbReference type="Proteomes" id="UP000290407">
    <property type="component" value="Unassembled WGS sequence"/>
</dbReference>
<keyword evidence="5" id="KW-0255">Endonuclease</keyword>
<dbReference type="SMART" id="SM00477">
    <property type="entry name" value="NUC"/>
    <property type="match status" value="1"/>
</dbReference>
<dbReference type="PANTHER" id="PTHR13966:SF5">
    <property type="entry name" value="ENDONUCLEASE G, MITOCHONDRIAL"/>
    <property type="match status" value="1"/>
</dbReference>
<evidence type="ECO:0000259" key="4">
    <source>
        <dbReference type="SMART" id="SM00892"/>
    </source>
</evidence>
<evidence type="ECO:0000256" key="2">
    <source>
        <dbReference type="PIRSR" id="PIRSR640255-2"/>
    </source>
</evidence>
<dbReference type="SMART" id="SM00892">
    <property type="entry name" value="Endonuclease_NS"/>
    <property type="match status" value="1"/>
</dbReference>
<dbReference type="InterPro" id="IPR020821">
    <property type="entry name" value="ENPP1-3/EXOG-like_nuc-like"/>
</dbReference>
<reference evidence="5 6" key="1">
    <citation type="submission" date="2019-01" db="EMBL/GenBank/DDBJ databases">
        <title>Spirosoma flava sp. nov., a propanil-degrading bacterium isolated from herbicide-contaminated soil.</title>
        <authorList>
            <person name="Zhang L."/>
            <person name="Jiang J.-D."/>
        </authorList>
    </citation>
    <scope>NUCLEOTIDE SEQUENCE [LARGE SCALE GENOMIC DNA]</scope>
    <source>
        <strain evidence="5 6">TY50</strain>
    </source>
</reference>
<evidence type="ECO:0000313" key="5">
    <source>
        <dbReference type="EMBL" id="RYC71912.1"/>
    </source>
</evidence>
<evidence type="ECO:0000256" key="1">
    <source>
        <dbReference type="PIRSR" id="PIRSR640255-1"/>
    </source>
</evidence>
<feature type="binding site" evidence="2">
    <location>
        <position position="160"/>
    </location>
    <ligand>
        <name>Mg(2+)</name>
        <dbReference type="ChEBI" id="CHEBI:18420"/>
        <note>catalytic</note>
    </ligand>
</feature>
<dbReference type="InterPro" id="IPR001604">
    <property type="entry name" value="Endo_G_ENPP1-like_dom"/>
</dbReference>
<dbReference type="Gene3D" id="3.40.570.10">
    <property type="entry name" value="Extracellular Endonuclease, subunit A"/>
    <property type="match status" value="1"/>
</dbReference>
<dbReference type="AlphaFoldDB" id="A0A4Q2US74"/>
<keyword evidence="5" id="KW-0540">Nuclease</keyword>
<proteinExistence type="predicted"/>
<keyword evidence="6" id="KW-1185">Reference proteome</keyword>
<protein>
    <submittedName>
        <fullName evidence="5">DNA/RNA non-specific endonuclease</fullName>
    </submittedName>
</protein>
<name>A0A4Q2US74_9BACT</name>
<sequence length="291" mass="31481">MSAKSIQVIHQLRTIALLVSIAATLSACRGIRTPAPQAADLLRADNLALGNPSAASTADPDNYLLAKRQYTLSYSRSRGIANWVSWHLNQSWKGNVRRTDEFRPDPTLPAGWYAARPADYTNTGFDRGHLCPSDDRDATPEDNAATFLLSNIVPQAPRHNREVWRSLEEYERQLIADGSDVYVLAGTSGTGGTGNNGYASSLAGGKLTVPAALWKIIVVVPAGADKTFQLTTATRLIAVTIPNTQTAADKPWRAYLTSVDALERLTGYDFLSAVPTDVQQVIEARIDSGSL</sequence>
<dbReference type="InterPro" id="IPR044929">
    <property type="entry name" value="DNA/RNA_non-sp_Endonuclease_sf"/>
</dbReference>
<accession>A0A4Q2US74</accession>
<gene>
    <name evidence="5" type="ORF">EQG79_07245</name>
</gene>
<dbReference type="InterPro" id="IPR044925">
    <property type="entry name" value="His-Me_finger_sf"/>
</dbReference>
<dbReference type="SUPFAM" id="SSF54060">
    <property type="entry name" value="His-Me finger endonucleases"/>
    <property type="match status" value="1"/>
</dbReference>
<keyword evidence="2" id="KW-0479">Metal-binding</keyword>
<dbReference type="RefSeq" id="WP_129600930.1">
    <property type="nucleotide sequence ID" value="NZ_SBLB01000001.1"/>
</dbReference>
<dbReference type="Pfam" id="PF01223">
    <property type="entry name" value="Endonuclease_NS"/>
    <property type="match status" value="1"/>
</dbReference>
<dbReference type="PANTHER" id="PTHR13966">
    <property type="entry name" value="ENDONUCLEASE RELATED"/>
    <property type="match status" value="1"/>
</dbReference>
<dbReference type="GO" id="GO:0003676">
    <property type="term" value="F:nucleic acid binding"/>
    <property type="evidence" value="ECO:0007669"/>
    <property type="project" value="InterPro"/>
</dbReference>